<reference evidence="2 3" key="1">
    <citation type="journal article" date="2020" name="ISME J.">
        <title>Enrichment and physiological characterization of a novel comammox Nitrospira indicates ammonium inhibition of complete nitrification.</title>
        <authorList>
            <person name="Sakoula D."/>
            <person name="Koch H."/>
            <person name="Frank J."/>
            <person name="Jetten M.S.M."/>
            <person name="van Kessel M.A.H.J."/>
            <person name="Lucker S."/>
        </authorList>
    </citation>
    <scope>NUCLEOTIDE SEQUENCE [LARGE SCALE GENOMIC DNA]</scope>
    <source>
        <strain evidence="2">Comreactor17</strain>
    </source>
</reference>
<gene>
    <name evidence="2" type="ORF">Nkreftii_001660</name>
</gene>
<dbReference type="Proteomes" id="UP000593737">
    <property type="component" value="Chromosome"/>
</dbReference>
<evidence type="ECO:0000313" key="3">
    <source>
        <dbReference type="Proteomes" id="UP000593737"/>
    </source>
</evidence>
<name>A0A7S8IZ58_9BACT</name>
<dbReference type="KEGG" id="nkf:Nkreftii_001660"/>
<organism evidence="2 3">
    <name type="scientific">Candidatus Nitrospira kreftii</name>
    <dbReference type="NCBI Taxonomy" id="2652173"/>
    <lineage>
        <taxon>Bacteria</taxon>
        <taxon>Pseudomonadati</taxon>
        <taxon>Nitrospirota</taxon>
        <taxon>Nitrospiria</taxon>
        <taxon>Nitrospirales</taxon>
        <taxon>Nitrospiraceae</taxon>
        <taxon>Nitrospira</taxon>
    </lineage>
</organism>
<proteinExistence type="predicted"/>
<dbReference type="AlphaFoldDB" id="A0A7S8IZ58"/>
<evidence type="ECO:0000256" key="1">
    <source>
        <dbReference type="SAM" id="MobiDB-lite"/>
    </source>
</evidence>
<protein>
    <submittedName>
        <fullName evidence="2">Uncharacterized protein</fullName>
    </submittedName>
</protein>
<accession>A0A7S8IZ58</accession>
<evidence type="ECO:0000313" key="2">
    <source>
        <dbReference type="EMBL" id="QPD03886.1"/>
    </source>
</evidence>
<sequence length="88" mass="9484">MRVFHTIILSSMPLRYHVDSLPRLMTAPDGDTGESPSDLPAQVGASQGDGLDRVIQSRPRPGIDGANCTASFIPEIIVRSFTALSTHH</sequence>
<dbReference type="EMBL" id="CP047423">
    <property type="protein sequence ID" value="QPD03886.1"/>
    <property type="molecule type" value="Genomic_DNA"/>
</dbReference>
<feature type="region of interest" description="Disordered" evidence="1">
    <location>
        <begin position="23"/>
        <end position="53"/>
    </location>
</feature>